<dbReference type="RefSeq" id="WP_113931654.1">
    <property type="nucleotide sequence ID" value="NZ_JACCEU010000001.1"/>
</dbReference>
<dbReference type="Pfam" id="PF10861">
    <property type="entry name" value="DUF2784"/>
    <property type="match status" value="1"/>
</dbReference>
<dbReference type="OrthoDB" id="370375at2"/>
<feature type="transmembrane region" description="Helical" evidence="1">
    <location>
        <begin position="97"/>
        <end position="116"/>
    </location>
</feature>
<feature type="transmembrane region" description="Helical" evidence="1">
    <location>
        <begin position="9"/>
        <end position="30"/>
    </location>
</feature>
<keyword evidence="1" id="KW-0812">Transmembrane</keyword>
<accession>A0A366HLD1</accession>
<organism evidence="2 3">
    <name type="scientific">Eoetvoesiella caeni</name>
    <dbReference type="NCBI Taxonomy" id="645616"/>
    <lineage>
        <taxon>Bacteria</taxon>
        <taxon>Pseudomonadati</taxon>
        <taxon>Pseudomonadota</taxon>
        <taxon>Betaproteobacteria</taxon>
        <taxon>Burkholderiales</taxon>
        <taxon>Alcaligenaceae</taxon>
        <taxon>Eoetvoesiella</taxon>
    </lineage>
</organism>
<gene>
    <name evidence="2" type="ORF">DFR37_101509</name>
</gene>
<reference evidence="2 3" key="1">
    <citation type="submission" date="2018-06" db="EMBL/GenBank/DDBJ databases">
        <title>Genomic Encyclopedia of Type Strains, Phase IV (KMG-IV): sequencing the most valuable type-strain genomes for metagenomic binning, comparative biology and taxonomic classification.</title>
        <authorList>
            <person name="Goeker M."/>
        </authorList>
    </citation>
    <scope>NUCLEOTIDE SEQUENCE [LARGE SCALE GENOMIC DNA]</scope>
    <source>
        <strain evidence="2 3">DSM 25520</strain>
    </source>
</reference>
<keyword evidence="3" id="KW-1185">Reference proteome</keyword>
<dbReference type="InterPro" id="IPR021218">
    <property type="entry name" value="DUF2784"/>
</dbReference>
<evidence type="ECO:0000313" key="2">
    <source>
        <dbReference type="EMBL" id="RBP43377.1"/>
    </source>
</evidence>
<evidence type="ECO:0000313" key="3">
    <source>
        <dbReference type="Proteomes" id="UP000253628"/>
    </source>
</evidence>
<feature type="transmembrane region" description="Helical" evidence="1">
    <location>
        <begin position="42"/>
        <end position="60"/>
    </location>
</feature>
<dbReference type="AlphaFoldDB" id="A0A366HLD1"/>
<comment type="caution">
    <text evidence="2">The sequence shown here is derived from an EMBL/GenBank/DDBJ whole genome shotgun (WGS) entry which is preliminary data.</text>
</comment>
<dbReference type="Proteomes" id="UP000253628">
    <property type="component" value="Unassembled WGS sequence"/>
</dbReference>
<keyword evidence="1" id="KW-1133">Transmembrane helix</keyword>
<keyword evidence="1" id="KW-0472">Membrane</keyword>
<dbReference type="EMBL" id="QNRQ01000001">
    <property type="protein sequence ID" value="RBP43377.1"/>
    <property type="molecule type" value="Genomic_DNA"/>
</dbReference>
<proteinExistence type="predicted"/>
<protein>
    <submittedName>
        <fullName evidence="2">Uncharacterized protein DUF2784</fullName>
    </submittedName>
</protein>
<evidence type="ECO:0000256" key="1">
    <source>
        <dbReference type="SAM" id="Phobius"/>
    </source>
</evidence>
<name>A0A366HLD1_9BURK</name>
<sequence>MTYRVLADLVLLVHALFIAFAVFGGFLALWKPRLAWLHLPALAWGATVIALGWICPLTPLENALRLMAGQESYSGGFIEHYLLLAIYPPGLTRAMQIALAVLLVAGNFIVYAILFYRRKN</sequence>